<dbReference type="EMBL" id="BSOG01000002">
    <property type="protein sequence ID" value="GLR13073.1"/>
    <property type="molecule type" value="Genomic_DNA"/>
</dbReference>
<dbReference type="PANTHER" id="PTHR30620:SF77">
    <property type="entry name" value="LYSOSOMAL BETA GLUCOSIDASE-LIKE"/>
    <property type="match status" value="1"/>
</dbReference>
<keyword evidence="2 4" id="KW-0378">Hydrolase</keyword>
<dbReference type="Gene3D" id="3.40.50.1700">
    <property type="entry name" value="Glycoside hydrolase family 3 C-terminal domain"/>
    <property type="match status" value="1"/>
</dbReference>
<feature type="domain" description="ExoP galactose-binding-like" evidence="8">
    <location>
        <begin position="729"/>
        <end position="861"/>
    </location>
</feature>
<dbReference type="Pfam" id="PF01915">
    <property type="entry name" value="Glyco_hydro_3_C"/>
    <property type="match status" value="1"/>
</dbReference>
<accession>A0ABQ5YHB9</accession>
<evidence type="ECO:0000256" key="2">
    <source>
        <dbReference type="ARBA" id="ARBA00022801"/>
    </source>
</evidence>
<gene>
    <name evidence="9" type="ORF">GCM10007907_18630</name>
</gene>
<dbReference type="Proteomes" id="UP001156706">
    <property type="component" value="Unassembled WGS sequence"/>
</dbReference>
<dbReference type="PRINTS" id="PR00133">
    <property type="entry name" value="GLHYDRLASE3"/>
</dbReference>
<keyword evidence="5" id="KW-0732">Signal</keyword>
<organism evidence="9 10">
    <name type="scientific">Chitinimonas prasina</name>
    <dbReference type="NCBI Taxonomy" id="1434937"/>
    <lineage>
        <taxon>Bacteria</taxon>
        <taxon>Pseudomonadati</taxon>
        <taxon>Pseudomonadota</taxon>
        <taxon>Betaproteobacteria</taxon>
        <taxon>Neisseriales</taxon>
        <taxon>Chitinibacteraceae</taxon>
        <taxon>Chitinimonas</taxon>
    </lineage>
</organism>
<dbReference type="RefSeq" id="WP_284196186.1">
    <property type="nucleotide sequence ID" value="NZ_BSOG01000002.1"/>
</dbReference>
<dbReference type="InterPro" id="IPR036962">
    <property type="entry name" value="Glyco_hydro_3_N_sf"/>
</dbReference>
<sequence length="1045" mass="110631">MPTFKVATTAASAALCLLLGACSDESPTEPASKKSPISHRSTQHSYATAASSGLPTYADWPAIQSAIPINPSMEARISQIMAGMNLAQKIGQMTQPEIKSISPEEVRRHYIGSVLNGGGSWPGNNKHAQARDWLALADAYHAAAMSTDMAVPIPLLWGTDAVHGHNNVYGATLFPHNIGLGAANDADLVQRIGTATARAVRATGIHWAFAPTLAVVRDDRWGRTYEGFSEDPEIVAAYGRSYVLGLQGNLGEANVLATAKHFIGDGGTEAGIDQGVNRASEAELINLHGQGYYSALAAGVQTVMVSFNSWDKPLNGEPVGKLHGSHAMLNGVLKTRMGFDGLLVSDWNGIGQIPGCSNASCPQAINAGIDIIMVPDEWRAFISNTMAQVQNGQISQARIDDAVRRILRVKLRAGLFDGKRPSQRPEAGSQAALQARALAREAVRKSLVLLKNQQQLLPLARNSRVLVVGKSANSLQNQTGGWSLSWQGTGNSNADFPIGDTVLAGIKQALGEAQVRYSETASGVSLANVDAVIAVIGETPYAEGSGDIGLAGNLSHSRRYPEDLAVLNAVSGRGVPVVTVLLSGRPAHVNDLLNRSSAFISGWLPGTEGAGVADLLFRRSDGAVAYDFSGRLSFSWPATACQTAVNRGDGGTPPLFAFGYGLSVSQPGNLGALDERGSNQLCNGNTPPELLVFRQTDQAPFALQISTAANGWAGVPVGNDLNASLALPASNPSLLLSTTQLNVQQDAKLLTWRAAGQFYAASSQPQDLRTYLDQQGALLFDVQTLQLPRGAVKLAIDCGYPCRGEVDVTALFERLPLGTRQTLKLPLSCFAARGSDFSRINVPFLVYTDQPFSAAFAHVRWQAGAGADADAVRCDQLQAGAAKPGPYYTVLEGGQFAAGLQPSLWSSQAGVVGMAAAGNGELALRWAHPAPGNGLFYVTGGPLDLQAFDHGKLEFELLVESWGGNTQGLAIKLESTGQGCHSNDYRIGRPQAGVWTRFSLPLTEIMANPTPCFRLGQLSAPFDLLPVWGDQSGVALRLRKIAFRQ</sequence>
<dbReference type="InterPro" id="IPR017853">
    <property type="entry name" value="GH"/>
</dbReference>
<dbReference type="PROSITE" id="PS00775">
    <property type="entry name" value="GLYCOSYL_HYDROL_F3"/>
    <property type="match status" value="1"/>
</dbReference>
<evidence type="ECO:0000259" key="6">
    <source>
        <dbReference type="Pfam" id="PF00933"/>
    </source>
</evidence>
<dbReference type="Pfam" id="PF18559">
    <property type="entry name" value="Exop_C"/>
    <property type="match status" value="1"/>
</dbReference>
<dbReference type="SUPFAM" id="SSF51445">
    <property type="entry name" value="(Trans)glycosidases"/>
    <property type="match status" value="1"/>
</dbReference>
<evidence type="ECO:0000259" key="7">
    <source>
        <dbReference type="Pfam" id="PF01915"/>
    </source>
</evidence>
<dbReference type="PROSITE" id="PS51257">
    <property type="entry name" value="PROKAR_LIPOPROTEIN"/>
    <property type="match status" value="1"/>
</dbReference>
<dbReference type="PANTHER" id="PTHR30620">
    <property type="entry name" value="PERIPLASMIC BETA-GLUCOSIDASE-RELATED"/>
    <property type="match status" value="1"/>
</dbReference>
<dbReference type="InterPro" id="IPR041443">
    <property type="entry name" value="Exop_C"/>
</dbReference>
<comment type="caution">
    <text evidence="9">The sequence shown here is derived from an EMBL/GenBank/DDBJ whole genome shotgun (WGS) entry which is preliminary data.</text>
</comment>
<feature type="chain" id="PRO_5046736508" evidence="5">
    <location>
        <begin position="24"/>
        <end position="1045"/>
    </location>
</feature>
<dbReference type="InterPro" id="IPR036881">
    <property type="entry name" value="Glyco_hydro_3_C_sf"/>
</dbReference>
<dbReference type="Pfam" id="PF00933">
    <property type="entry name" value="Glyco_hydro_3"/>
    <property type="match status" value="1"/>
</dbReference>
<dbReference type="Gene3D" id="2.60.120.430">
    <property type="entry name" value="Galactose-binding lectin"/>
    <property type="match status" value="1"/>
</dbReference>
<evidence type="ECO:0000259" key="8">
    <source>
        <dbReference type="Pfam" id="PF18559"/>
    </source>
</evidence>
<feature type="domain" description="Glycoside hydrolase family 3 C-terminal" evidence="7">
    <location>
        <begin position="447"/>
        <end position="663"/>
    </location>
</feature>
<feature type="domain" description="Glycoside hydrolase family 3 N-terminal" evidence="6">
    <location>
        <begin position="86"/>
        <end position="409"/>
    </location>
</feature>
<dbReference type="InterPro" id="IPR002772">
    <property type="entry name" value="Glyco_hydro_3_C"/>
</dbReference>
<evidence type="ECO:0000313" key="10">
    <source>
        <dbReference type="Proteomes" id="UP001156706"/>
    </source>
</evidence>
<evidence type="ECO:0000256" key="4">
    <source>
        <dbReference type="RuleBase" id="RU361161"/>
    </source>
</evidence>
<dbReference type="InterPro" id="IPR019800">
    <property type="entry name" value="Glyco_hydro_3_AS"/>
</dbReference>
<proteinExistence type="inferred from homology"/>
<keyword evidence="3 4" id="KW-0326">Glycosidase</keyword>
<dbReference type="InterPro" id="IPR001764">
    <property type="entry name" value="Glyco_hydro_3_N"/>
</dbReference>
<evidence type="ECO:0000256" key="1">
    <source>
        <dbReference type="ARBA" id="ARBA00005336"/>
    </source>
</evidence>
<keyword evidence="10" id="KW-1185">Reference proteome</keyword>
<evidence type="ECO:0000256" key="3">
    <source>
        <dbReference type="ARBA" id="ARBA00023295"/>
    </source>
</evidence>
<evidence type="ECO:0000256" key="5">
    <source>
        <dbReference type="SAM" id="SignalP"/>
    </source>
</evidence>
<dbReference type="Gene3D" id="3.20.20.300">
    <property type="entry name" value="Glycoside hydrolase, family 3, N-terminal domain"/>
    <property type="match status" value="1"/>
</dbReference>
<name>A0ABQ5YHB9_9NEIS</name>
<dbReference type="SUPFAM" id="SSF52279">
    <property type="entry name" value="Beta-D-glucan exohydrolase, C-terminal domain"/>
    <property type="match status" value="1"/>
</dbReference>
<feature type="signal peptide" evidence="5">
    <location>
        <begin position="1"/>
        <end position="23"/>
    </location>
</feature>
<protein>
    <submittedName>
        <fullName evidence="9">Beta-glucosidase</fullName>
    </submittedName>
</protein>
<dbReference type="InterPro" id="IPR051915">
    <property type="entry name" value="Cellulose_Degrad_GH3"/>
</dbReference>
<reference evidence="10" key="1">
    <citation type="journal article" date="2019" name="Int. J. Syst. Evol. Microbiol.">
        <title>The Global Catalogue of Microorganisms (GCM) 10K type strain sequencing project: providing services to taxonomists for standard genome sequencing and annotation.</title>
        <authorList>
            <consortium name="The Broad Institute Genomics Platform"/>
            <consortium name="The Broad Institute Genome Sequencing Center for Infectious Disease"/>
            <person name="Wu L."/>
            <person name="Ma J."/>
        </authorList>
    </citation>
    <scope>NUCLEOTIDE SEQUENCE [LARGE SCALE GENOMIC DNA]</scope>
    <source>
        <strain evidence="10">NBRC 110044</strain>
    </source>
</reference>
<comment type="similarity">
    <text evidence="1 4">Belongs to the glycosyl hydrolase 3 family.</text>
</comment>
<evidence type="ECO:0000313" key="9">
    <source>
        <dbReference type="EMBL" id="GLR13073.1"/>
    </source>
</evidence>